<evidence type="ECO:0000313" key="1">
    <source>
        <dbReference type="EMBL" id="MBF4468843.1"/>
    </source>
</evidence>
<protein>
    <submittedName>
        <fullName evidence="1">Uncharacterized protein</fullName>
    </submittedName>
</protein>
<accession>A0A843AG16</accession>
<organism evidence="1 2">
    <name type="scientific">Methanobrevibacter arboriphilus</name>
    <dbReference type="NCBI Taxonomy" id="39441"/>
    <lineage>
        <taxon>Archaea</taxon>
        <taxon>Methanobacteriati</taxon>
        <taxon>Methanobacteriota</taxon>
        <taxon>Methanomada group</taxon>
        <taxon>Methanobacteria</taxon>
        <taxon>Methanobacteriales</taxon>
        <taxon>Methanobacteriaceae</taxon>
        <taxon>Methanobrevibacter</taxon>
    </lineage>
</organism>
<evidence type="ECO:0000313" key="2">
    <source>
        <dbReference type="Proteomes" id="UP000658733"/>
    </source>
</evidence>
<proteinExistence type="predicted"/>
<name>A0A843AG16_METAZ</name>
<gene>
    <name evidence="1" type="ORF">ISP01_05495</name>
</gene>
<dbReference type="EMBL" id="JADIIN010000043">
    <property type="protein sequence ID" value="MBF4468843.1"/>
    <property type="molecule type" value="Genomic_DNA"/>
</dbReference>
<dbReference type="Proteomes" id="UP000658733">
    <property type="component" value="Unassembled WGS sequence"/>
</dbReference>
<comment type="caution">
    <text evidence="1">The sequence shown here is derived from an EMBL/GenBank/DDBJ whole genome shotgun (WGS) entry which is preliminary data.</text>
</comment>
<dbReference type="AlphaFoldDB" id="A0A843AG16"/>
<reference evidence="1" key="1">
    <citation type="submission" date="2020-10" db="EMBL/GenBank/DDBJ databases">
        <title>Dehalococcoides mccartyi of a TCE/Cr reducing biochatode.</title>
        <authorList>
            <person name="Matturro B."/>
        </authorList>
    </citation>
    <scope>NUCLEOTIDE SEQUENCE</scope>
    <source>
        <strain evidence="1">Bin4</strain>
    </source>
</reference>
<dbReference type="RefSeq" id="WP_278522937.1">
    <property type="nucleotide sequence ID" value="NZ_JADIIN010000043.1"/>
</dbReference>
<sequence>MSDWKPDKNKICCKCENWEKGGVTKSTPYEPGGEGYGNNCMFWDMDSEDEYLFHLFSLIKYVEECRMEYQSDGEYYNELDIVFANICPLYKEE</sequence>